<reference evidence="12 13" key="1">
    <citation type="submission" date="2018-09" db="EMBL/GenBank/DDBJ databases">
        <title>Isolation, diversity and antifungal activity of actinobacteria from wheat.</title>
        <authorList>
            <person name="Han C."/>
        </authorList>
    </citation>
    <scope>NUCLEOTIDE SEQUENCE [LARGE SCALE GENOMIC DNA]</scope>
    <source>
        <strain evidence="12 13">NEAU-YY265</strain>
    </source>
</reference>
<evidence type="ECO:0000256" key="3">
    <source>
        <dbReference type="ARBA" id="ARBA00022553"/>
    </source>
</evidence>
<dbReference type="InterPro" id="IPR005467">
    <property type="entry name" value="His_kinase_dom"/>
</dbReference>
<dbReference type="GO" id="GO:0005524">
    <property type="term" value="F:ATP binding"/>
    <property type="evidence" value="ECO:0007669"/>
    <property type="project" value="UniProtKB-KW"/>
</dbReference>
<evidence type="ECO:0000256" key="6">
    <source>
        <dbReference type="ARBA" id="ARBA00022777"/>
    </source>
</evidence>
<evidence type="ECO:0000256" key="4">
    <source>
        <dbReference type="ARBA" id="ARBA00022679"/>
    </source>
</evidence>
<dbReference type="InterPro" id="IPR055558">
    <property type="entry name" value="DUF7134"/>
</dbReference>
<proteinExistence type="predicted"/>
<dbReference type="SUPFAM" id="SSF55874">
    <property type="entry name" value="ATPase domain of HSP90 chaperone/DNA topoisomerase II/histidine kinase"/>
    <property type="match status" value="1"/>
</dbReference>
<dbReference type="RefSeq" id="WP_119661022.1">
    <property type="nucleotide sequence ID" value="NZ_QUAL01000160.1"/>
</dbReference>
<dbReference type="GO" id="GO:0016020">
    <property type="term" value="C:membrane"/>
    <property type="evidence" value="ECO:0007669"/>
    <property type="project" value="InterPro"/>
</dbReference>
<evidence type="ECO:0000313" key="12">
    <source>
        <dbReference type="EMBL" id="RIQ20731.1"/>
    </source>
</evidence>
<dbReference type="InterPro" id="IPR011712">
    <property type="entry name" value="Sig_transdc_His_kin_sub3_dim/P"/>
</dbReference>
<keyword evidence="10" id="KW-1133">Transmembrane helix</keyword>
<dbReference type="PROSITE" id="PS50109">
    <property type="entry name" value="HIS_KIN"/>
    <property type="match status" value="1"/>
</dbReference>
<keyword evidence="5" id="KW-0547">Nucleotide-binding</keyword>
<evidence type="ECO:0000256" key="1">
    <source>
        <dbReference type="ARBA" id="ARBA00000085"/>
    </source>
</evidence>
<protein>
    <recommendedName>
        <fullName evidence="2">histidine kinase</fullName>
        <ecNumber evidence="2">2.7.13.3</ecNumber>
    </recommendedName>
</protein>
<evidence type="ECO:0000259" key="11">
    <source>
        <dbReference type="PROSITE" id="PS50109"/>
    </source>
</evidence>
<keyword evidence="4" id="KW-0808">Transferase</keyword>
<comment type="caution">
    <text evidence="12">The sequence shown here is derived from an EMBL/GenBank/DDBJ whole genome shotgun (WGS) entry which is preliminary data.</text>
</comment>
<dbReference type="GO" id="GO:0046983">
    <property type="term" value="F:protein dimerization activity"/>
    <property type="evidence" value="ECO:0007669"/>
    <property type="project" value="InterPro"/>
</dbReference>
<dbReference type="Pfam" id="PF02518">
    <property type="entry name" value="HATPase_c"/>
    <property type="match status" value="1"/>
</dbReference>
<feature type="transmembrane region" description="Helical" evidence="10">
    <location>
        <begin position="21"/>
        <end position="37"/>
    </location>
</feature>
<feature type="transmembrane region" description="Helical" evidence="10">
    <location>
        <begin position="133"/>
        <end position="152"/>
    </location>
</feature>
<dbReference type="InterPro" id="IPR003594">
    <property type="entry name" value="HATPase_dom"/>
</dbReference>
<dbReference type="InterPro" id="IPR050482">
    <property type="entry name" value="Sensor_HK_TwoCompSys"/>
</dbReference>
<sequence length="388" mass="40494">MGRLSEFGERLAAWGRGLPPVAVDAVIAILCALYVMFDAGVEDRFAWWVPLGATANSLPLMWRRQYPFAVAGITGITTTVLSLAGGLNDVPAAQLVATYTFASLSPPVKRLIGVAATVVGVSVSILLPDDEALNLGVIGIFFAGAYALGVSARARRDRIAMLEERALRLTKEQETAATRERERIAREMHDILAHSMSLVVVQAEAGPVAVRHDPDRAEQMFDTISVTARDALAQLRRVLGVLRAGDDGDGDGGRAPQPGLDGLPGLVRRVGDAGLAATFTEDGAPRPVPADVAATVYRIVQEALTNTVKHAGAGRVDVRLGWTDDHLRIEVTDDGAGPPSGPGTPSADGSGHGLIGMRERVAAAGGTLDTGPGPGGVGFRVTASVPLD</sequence>
<dbReference type="Pfam" id="PF23539">
    <property type="entry name" value="DUF7134"/>
    <property type="match status" value="1"/>
</dbReference>
<dbReference type="Gene3D" id="1.20.5.1930">
    <property type="match status" value="1"/>
</dbReference>
<feature type="transmembrane region" description="Helical" evidence="10">
    <location>
        <begin position="108"/>
        <end position="127"/>
    </location>
</feature>
<dbReference type="InterPro" id="IPR036890">
    <property type="entry name" value="HATPase_C_sf"/>
</dbReference>
<evidence type="ECO:0000256" key="7">
    <source>
        <dbReference type="ARBA" id="ARBA00022840"/>
    </source>
</evidence>
<dbReference type="AlphaFoldDB" id="A0A418KNU6"/>
<keyword evidence="10" id="KW-0472">Membrane</keyword>
<name>A0A418KNU6_9ACTN</name>
<organism evidence="12 13">
    <name type="scientific">Jiangella rhizosphaerae</name>
    <dbReference type="NCBI Taxonomy" id="2293569"/>
    <lineage>
        <taxon>Bacteria</taxon>
        <taxon>Bacillati</taxon>
        <taxon>Actinomycetota</taxon>
        <taxon>Actinomycetes</taxon>
        <taxon>Jiangellales</taxon>
        <taxon>Jiangellaceae</taxon>
        <taxon>Jiangella</taxon>
    </lineage>
</organism>
<evidence type="ECO:0000256" key="5">
    <source>
        <dbReference type="ARBA" id="ARBA00022741"/>
    </source>
</evidence>
<dbReference type="SMART" id="SM00387">
    <property type="entry name" value="HATPase_c"/>
    <property type="match status" value="1"/>
</dbReference>
<dbReference type="GO" id="GO:0000155">
    <property type="term" value="F:phosphorelay sensor kinase activity"/>
    <property type="evidence" value="ECO:0007669"/>
    <property type="project" value="InterPro"/>
</dbReference>
<dbReference type="PANTHER" id="PTHR24421">
    <property type="entry name" value="NITRATE/NITRITE SENSOR PROTEIN NARX-RELATED"/>
    <property type="match status" value="1"/>
</dbReference>
<feature type="domain" description="Histidine kinase" evidence="11">
    <location>
        <begin position="296"/>
        <end position="388"/>
    </location>
</feature>
<evidence type="ECO:0000256" key="10">
    <source>
        <dbReference type="SAM" id="Phobius"/>
    </source>
</evidence>
<dbReference type="PANTHER" id="PTHR24421:SF10">
    <property type="entry name" value="NITRATE_NITRITE SENSOR PROTEIN NARQ"/>
    <property type="match status" value="1"/>
</dbReference>
<keyword evidence="8" id="KW-0902">Two-component regulatory system</keyword>
<feature type="transmembrane region" description="Helical" evidence="10">
    <location>
        <begin position="66"/>
        <end position="87"/>
    </location>
</feature>
<dbReference type="OrthoDB" id="227596at2"/>
<dbReference type="EC" id="2.7.13.3" evidence="2"/>
<evidence type="ECO:0000256" key="9">
    <source>
        <dbReference type="SAM" id="MobiDB-lite"/>
    </source>
</evidence>
<keyword evidence="7" id="KW-0067">ATP-binding</keyword>
<dbReference type="Pfam" id="PF07730">
    <property type="entry name" value="HisKA_3"/>
    <property type="match status" value="1"/>
</dbReference>
<gene>
    <name evidence="12" type="ORF">DY240_16935</name>
</gene>
<dbReference type="Proteomes" id="UP000284057">
    <property type="component" value="Unassembled WGS sequence"/>
</dbReference>
<keyword evidence="10" id="KW-0812">Transmembrane</keyword>
<keyword evidence="6 12" id="KW-0418">Kinase</keyword>
<feature type="region of interest" description="Disordered" evidence="9">
    <location>
        <begin position="365"/>
        <end position="388"/>
    </location>
</feature>
<feature type="region of interest" description="Disordered" evidence="9">
    <location>
        <begin position="331"/>
        <end position="353"/>
    </location>
</feature>
<keyword evidence="13" id="KW-1185">Reference proteome</keyword>
<dbReference type="EMBL" id="QUAL01000160">
    <property type="protein sequence ID" value="RIQ20731.1"/>
    <property type="molecule type" value="Genomic_DNA"/>
</dbReference>
<comment type="catalytic activity">
    <reaction evidence="1">
        <text>ATP + protein L-histidine = ADP + protein N-phospho-L-histidine.</text>
        <dbReference type="EC" id="2.7.13.3"/>
    </reaction>
</comment>
<keyword evidence="3" id="KW-0597">Phosphoprotein</keyword>
<evidence type="ECO:0000256" key="8">
    <source>
        <dbReference type="ARBA" id="ARBA00023012"/>
    </source>
</evidence>
<dbReference type="CDD" id="cd16917">
    <property type="entry name" value="HATPase_UhpB-NarQ-NarX-like"/>
    <property type="match status" value="1"/>
</dbReference>
<dbReference type="Gene3D" id="3.30.565.10">
    <property type="entry name" value="Histidine kinase-like ATPase, C-terminal domain"/>
    <property type="match status" value="1"/>
</dbReference>
<evidence type="ECO:0000313" key="13">
    <source>
        <dbReference type="Proteomes" id="UP000284057"/>
    </source>
</evidence>
<accession>A0A418KNU6</accession>
<evidence type="ECO:0000256" key="2">
    <source>
        <dbReference type="ARBA" id="ARBA00012438"/>
    </source>
</evidence>